<gene>
    <name evidence="5" type="primary">dxs_2</name>
    <name evidence="5" type="ORF">ACLFYP115_02633</name>
</gene>
<dbReference type="EC" id="2.2.1.7" evidence="5"/>
<comment type="similarity">
    <text evidence="2">Belongs to the transketolase family.</text>
</comment>
<dbReference type="InterPro" id="IPR033248">
    <property type="entry name" value="Transketolase_C"/>
</dbReference>
<evidence type="ECO:0000256" key="2">
    <source>
        <dbReference type="ARBA" id="ARBA00007131"/>
    </source>
</evidence>
<comment type="cofactor">
    <cofactor evidence="1">
        <name>thiamine diphosphate</name>
        <dbReference type="ChEBI" id="CHEBI:58937"/>
    </cofactor>
</comment>
<dbReference type="Gene3D" id="3.40.50.970">
    <property type="match status" value="1"/>
</dbReference>
<protein>
    <submittedName>
        <fullName evidence="5">1-deoxy-D-xylulose-5-phosphate synthase</fullName>
        <ecNumber evidence="5">2.2.1.7</ecNumber>
    </submittedName>
</protein>
<dbReference type="InterPro" id="IPR009014">
    <property type="entry name" value="Transketo_C/PFOR_II"/>
</dbReference>
<dbReference type="Pfam" id="PF02780">
    <property type="entry name" value="Transketolase_C"/>
    <property type="match status" value="1"/>
</dbReference>
<dbReference type="EMBL" id="CACRSQ010000007">
    <property type="protein sequence ID" value="VYT31306.1"/>
    <property type="molecule type" value="Genomic_DNA"/>
</dbReference>
<name>A0A6N2VW58_9FIRM</name>
<evidence type="ECO:0000313" key="5">
    <source>
        <dbReference type="EMBL" id="VYT31306.1"/>
    </source>
</evidence>
<feature type="domain" description="Transketolase-like pyrimidine-binding" evidence="4">
    <location>
        <begin position="14"/>
        <end position="183"/>
    </location>
</feature>
<dbReference type="Pfam" id="PF02779">
    <property type="entry name" value="Transket_pyr"/>
    <property type="match status" value="1"/>
</dbReference>
<dbReference type="InterPro" id="IPR029061">
    <property type="entry name" value="THDP-binding"/>
</dbReference>
<dbReference type="SMART" id="SM00861">
    <property type="entry name" value="Transket_pyr"/>
    <property type="match status" value="1"/>
</dbReference>
<organism evidence="5">
    <name type="scientific">Anaerostipes caccae</name>
    <dbReference type="NCBI Taxonomy" id="105841"/>
    <lineage>
        <taxon>Bacteria</taxon>
        <taxon>Bacillati</taxon>
        <taxon>Bacillota</taxon>
        <taxon>Clostridia</taxon>
        <taxon>Lachnospirales</taxon>
        <taxon>Lachnospiraceae</taxon>
        <taxon>Anaerostipes</taxon>
    </lineage>
</organism>
<dbReference type="GO" id="GO:0008661">
    <property type="term" value="F:1-deoxy-D-xylulose-5-phosphate synthase activity"/>
    <property type="evidence" value="ECO:0007669"/>
    <property type="project" value="UniProtKB-EC"/>
</dbReference>
<reference evidence="5" key="1">
    <citation type="submission" date="2019-11" db="EMBL/GenBank/DDBJ databases">
        <authorList>
            <person name="Feng L."/>
        </authorList>
    </citation>
    <scope>NUCLEOTIDE SEQUENCE</scope>
    <source>
        <strain evidence="5">AcaccaeLFYP115</strain>
    </source>
</reference>
<dbReference type="AlphaFoldDB" id="A0A6N2VW58"/>
<dbReference type="InterPro" id="IPR005475">
    <property type="entry name" value="Transketolase-like_Pyr-bd"/>
</dbReference>
<keyword evidence="3" id="KW-0786">Thiamine pyrophosphate</keyword>
<dbReference type="InterPro" id="IPR051157">
    <property type="entry name" value="PDH/Transketolase"/>
</dbReference>
<dbReference type="SUPFAM" id="SSF52518">
    <property type="entry name" value="Thiamin diphosphate-binding fold (THDP-binding)"/>
    <property type="match status" value="1"/>
</dbReference>
<evidence type="ECO:0000256" key="3">
    <source>
        <dbReference type="ARBA" id="ARBA00023052"/>
    </source>
</evidence>
<dbReference type="FunFam" id="3.40.50.970:FF:000129">
    <property type="entry name" value="Transketolase"/>
    <property type="match status" value="1"/>
</dbReference>
<proteinExistence type="inferred from homology"/>
<evidence type="ECO:0000256" key="1">
    <source>
        <dbReference type="ARBA" id="ARBA00001964"/>
    </source>
</evidence>
<dbReference type="Gene3D" id="3.40.50.920">
    <property type="match status" value="1"/>
</dbReference>
<keyword evidence="5" id="KW-0808">Transferase</keyword>
<accession>A0A6N2VW58</accession>
<dbReference type="PANTHER" id="PTHR43825">
    <property type="entry name" value="PYRUVATE DEHYDROGENASE E1 COMPONENT"/>
    <property type="match status" value="1"/>
</dbReference>
<sequence>MSVVISNTHENGERSMAEIYSETMMELMKENRDIVELEADLGFCLMGNQMNELAEEVPGQIIDCGIQEANMTGVACGLSFAGKIPFAHSFAPFISRRANDQIFISGCYAGANVKLVGSDPGIMAAYNGGTHMPFEDVAVLRAFPGMTIVEPTDHVMLKDLVKQLAEKKGMYYIRCARKNVPRIYEQGSEFEIGKGNIVKDGTDASVIASGIMVAEALKAAHILEKEGISVRVVDMFTIKPLDCGLTVRCAQETKAVVTAENHNIHGGLYGAVCEVLAKTNPVPVEAVGIKDEFGEVGDMEYLKKRFGLTADDIAQKVRKVIERKRVER</sequence>
<dbReference type="PANTHER" id="PTHR43825:SF1">
    <property type="entry name" value="TRANSKETOLASE-LIKE PYRIMIDINE-BINDING DOMAIN-CONTAINING PROTEIN"/>
    <property type="match status" value="1"/>
</dbReference>
<dbReference type="CDD" id="cd07033">
    <property type="entry name" value="TPP_PYR_DXS_TK_like"/>
    <property type="match status" value="1"/>
</dbReference>
<evidence type="ECO:0000259" key="4">
    <source>
        <dbReference type="SMART" id="SM00861"/>
    </source>
</evidence>
<dbReference type="SUPFAM" id="SSF52922">
    <property type="entry name" value="TK C-terminal domain-like"/>
    <property type="match status" value="1"/>
</dbReference>
<dbReference type="RefSeq" id="WP_006567410.1">
    <property type="nucleotide sequence ID" value="NZ_CACRSQ010000007.1"/>
</dbReference>